<feature type="domain" description="VanZ-like" evidence="2">
    <location>
        <begin position="31"/>
        <end position="108"/>
    </location>
</feature>
<keyword evidence="1" id="KW-1133">Transmembrane helix</keyword>
<evidence type="ECO:0000313" key="3">
    <source>
        <dbReference type="EMBL" id="OGC46431.1"/>
    </source>
</evidence>
<evidence type="ECO:0000313" key="4">
    <source>
        <dbReference type="Proteomes" id="UP000178615"/>
    </source>
</evidence>
<comment type="caution">
    <text evidence="3">The sequence shown here is derived from an EMBL/GenBank/DDBJ whole genome shotgun (WGS) entry which is preliminary data.</text>
</comment>
<proteinExistence type="predicted"/>
<keyword evidence="1" id="KW-0812">Transmembrane</keyword>
<dbReference type="EMBL" id="MEUV01000004">
    <property type="protein sequence ID" value="OGC46431.1"/>
    <property type="molecule type" value="Genomic_DNA"/>
</dbReference>
<name>A0A1F4UN67_UNCKA</name>
<dbReference type="InterPro" id="IPR006976">
    <property type="entry name" value="VanZ-like"/>
</dbReference>
<feature type="transmembrane region" description="Helical" evidence="1">
    <location>
        <begin position="7"/>
        <end position="25"/>
    </location>
</feature>
<sequence>MKNLLRWVPAVVVMIFIYLVSGTSGSTIQSAGLGNEALHIIGHFFIFVTLYISYYFATKKLFLSLILAVLYGLFDEYHQKFIYLRSPSLFDIKINTFGAVSGLILCKLSQKLHHEKSNKNTN</sequence>
<gene>
    <name evidence="3" type="ORF">A2V49_02765</name>
</gene>
<keyword evidence="1" id="KW-0472">Membrane</keyword>
<evidence type="ECO:0000256" key="1">
    <source>
        <dbReference type="SAM" id="Phobius"/>
    </source>
</evidence>
<dbReference type="Pfam" id="PF04892">
    <property type="entry name" value="VanZ"/>
    <property type="match status" value="1"/>
</dbReference>
<protein>
    <recommendedName>
        <fullName evidence="2">VanZ-like domain-containing protein</fullName>
    </recommendedName>
</protein>
<reference evidence="3 4" key="1">
    <citation type="journal article" date="2016" name="Nat. Commun.">
        <title>Thousands of microbial genomes shed light on interconnected biogeochemical processes in an aquifer system.</title>
        <authorList>
            <person name="Anantharaman K."/>
            <person name="Brown C.T."/>
            <person name="Hug L.A."/>
            <person name="Sharon I."/>
            <person name="Castelle C.J."/>
            <person name="Probst A.J."/>
            <person name="Thomas B.C."/>
            <person name="Singh A."/>
            <person name="Wilkins M.J."/>
            <person name="Karaoz U."/>
            <person name="Brodie E.L."/>
            <person name="Williams K.H."/>
            <person name="Hubbard S.S."/>
            <person name="Banfield J.F."/>
        </authorList>
    </citation>
    <scope>NUCLEOTIDE SEQUENCE [LARGE SCALE GENOMIC DNA]</scope>
</reference>
<dbReference type="NCBIfam" id="NF037970">
    <property type="entry name" value="vanZ_1"/>
    <property type="match status" value="1"/>
</dbReference>
<accession>A0A1F4UN67</accession>
<evidence type="ECO:0000259" key="2">
    <source>
        <dbReference type="Pfam" id="PF04892"/>
    </source>
</evidence>
<dbReference type="Proteomes" id="UP000178615">
    <property type="component" value="Unassembled WGS sequence"/>
</dbReference>
<feature type="transmembrane region" description="Helical" evidence="1">
    <location>
        <begin position="37"/>
        <end position="57"/>
    </location>
</feature>
<dbReference type="AlphaFoldDB" id="A0A1F4UN67"/>
<organism evidence="3 4">
    <name type="scientific">candidate division WWE3 bacterium RBG_19FT_COMBO_34_6</name>
    <dbReference type="NCBI Taxonomy" id="1802612"/>
    <lineage>
        <taxon>Bacteria</taxon>
        <taxon>Katanobacteria</taxon>
    </lineage>
</organism>